<evidence type="ECO:0000313" key="1">
    <source>
        <dbReference type="EMBL" id="KAK2107257.1"/>
    </source>
</evidence>
<dbReference type="EMBL" id="JASSZA010000007">
    <property type="protein sequence ID" value="KAK2107257.1"/>
    <property type="molecule type" value="Genomic_DNA"/>
</dbReference>
<accession>A0ABQ9VFY2</accession>
<proteinExistence type="predicted"/>
<dbReference type="Proteomes" id="UP001266305">
    <property type="component" value="Unassembled WGS sequence"/>
</dbReference>
<protein>
    <submittedName>
        <fullName evidence="1">Uncharacterized protein</fullName>
    </submittedName>
</protein>
<organism evidence="1 2">
    <name type="scientific">Saguinus oedipus</name>
    <name type="common">Cotton-top tamarin</name>
    <name type="synonym">Oedipomidas oedipus</name>
    <dbReference type="NCBI Taxonomy" id="9490"/>
    <lineage>
        <taxon>Eukaryota</taxon>
        <taxon>Metazoa</taxon>
        <taxon>Chordata</taxon>
        <taxon>Craniata</taxon>
        <taxon>Vertebrata</taxon>
        <taxon>Euteleostomi</taxon>
        <taxon>Mammalia</taxon>
        <taxon>Eutheria</taxon>
        <taxon>Euarchontoglires</taxon>
        <taxon>Primates</taxon>
        <taxon>Haplorrhini</taxon>
        <taxon>Platyrrhini</taxon>
        <taxon>Cebidae</taxon>
        <taxon>Callitrichinae</taxon>
        <taxon>Saguinus</taxon>
    </lineage>
</organism>
<keyword evidence="2" id="KW-1185">Reference proteome</keyword>
<dbReference type="Gene3D" id="3.90.640.10">
    <property type="entry name" value="Actin, Chain A, domain 4"/>
    <property type="match status" value="1"/>
</dbReference>
<dbReference type="SUPFAM" id="SSF53067">
    <property type="entry name" value="Actin-like ATPase domain"/>
    <property type="match status" value="1"/>
</dbReference>
<gene>
    <name evidence="1" type="ORF">P7K49_016771</name>
</gene>
<dbReference type="InterPro" id="IPR043129">
    <property type="entry name" value="ATPase_NBD"/>
</dbReference>
<sequence length="106" mass="11832">MLPLYTSGHTTGIVMDSSDGVTLCPSMRDLTDYLVKILTECGYSFTTKAEWEIVHDIKEKLCYVTLDFKQEMATVASSYSPEKSYELPNGQVITVSLPGHGILWHP</sequence>
<comment type="caution">
    <text evidence="1">The sequence shown here is derived from an EMBL/GenBank/DDBJ whole genome shotgun (WGS) entry which is preliminary data.</text>
</comment>
<dbReference type="Pfam" id="PF00022">
    <property type="entry name" value="Actin"/>
    <property type="match status" value="1"/>
</dbReference>
<dbReference type="InterPro" id="IPR004000">
    <property type="entry name" value="Actin"/>
</dbReference>
<evidence type="ECO:0000313" key="2">
    <source>
        <dbReference type="Proteomes" id="UP001266305"/>
    </source>
</evidence>
<name>A0ABQ9VFY2_SAGOE</name>
<reference evidence="1 2" key="1">
    <citation type="submission" date="2023-05" db="EMBL/GenBank/DDBJ databases">
        <title>B98-5 Cell Line De Novo Hybrid Assembly: An Optical Mapping Approach.</title>
        <authorList>
            <person name="Kananen K."/>
            <person name="Auerbach J.A."/>
            <person name="Kautto E."/>
            <person name="Blachly J.S."/>
        </authorList>
    </citation>
    <scope>NUCLEOTIDE SEQUENCE [LARGE SCALE GENOMIC DNA]</scope>
    <source>
        <strain evidence="1">B95-8</strain>
        <tissue evidence="1">Cell line</tissue>
    </source>
</reference>
<dbReference type="PANTHER" id="PTHR11937">
    <property type="entry name" value="ACTIN"/>
    <property type="match status" value="1"/>
</dbReference>